<dbReference type="PANTHER" id="PTHR43682">
    <property type="entry name" value="LACTATE UTILIZATION PROTEIN C"/>
    <property type="match status" value="1"/>
</dbReference>
<proteinExistence type="predicted"/>
<evidence type="ECO:0000313" key="3">
    <source>
        <dbReference type="Proteomes" id="UP000017090"/>
    </source>
</evidence>
<dbReference type="RefSeq" id="WP_023054250.1">
    <property type="nucleotide sequence ID" value="NZ_AWXA01000048.1"/>
</dbReference>
<dbReference type="Proteomes" id="UP000017090">
    <property type="component" value="Unassembled WGS sequence"/>
</dbReference>
<sequence length="181" mass="19452">MDKDVLYDAFQKGLTSVSGECYLAKKSELAATLTKIFQEKDTQSVALVESELLKEAGAAAALKAAGIKVDTDHLRKNAPNDKGGVTEADFGIANLGSIVKMEDNIDTRIVEIVSDVYVGIIKLSKIVDNFDTMIDIMADTKPFPRFAGIITGPSRTADIECVGTVGVHGPRQYSVIVVEDE</sequence>
<dbReference type="Pfam" id="PF02589">
    <property type="entry name" value="LUD_dom"/>
    <property type="match status" value="1"/>
</dbReference>
<comment type="caution">
    <text evidence="2">The sequence shown here is derived from an EMBL/GenBank/DDBJ whole genome shotgun (WGS) entry which is preliminary data.</text>
</comment>
<keyword evidence="3" id="KW-1185">Reference proteome</keyword>
<reference evidence="2 3" key="1">
    <citation type="submission" date="2013-09" db="EMBL/GenBank/DDBJ databases">
        <authorList>
            <person name="Durkin A.S."/>
            <person name="Haft D.R."/>
            <person name="McCorrison J."/>
            <person name="Torralba M."/>
            <person name="Gillis M."/>
            <person name="Haft D.H."/>
            <person name="Methe B."/>
            <person name="Sutton G."/>
            <person name="Nelson K.E."/>
        </authorList>
    </citation>
    <scope>NUCLEOTIDE SEQUENCE [LARGE SCALE GENOMIC DNA]</scope>
    <source>
        <strain evidence="2 3">BV3C16-1</strain>
    </source>
</reference>
<dbReference type="InterPro" id="IPR037171">
    <property type="entry name" value="NagB/RpiA_transferase-like"/>
</dbReference>
<organism evidence="2 3">
    <name type="scientific">Megasphaera vaginalis</name>
    <name type="common">ex Srinivasan et al. 2021</name>
    <dbReference type="NCBI Taxonomy" id="1111454"/>
    <lineage>
        <taxon>Bacteria</taxon>
        <taxon>Bacillati</taxon>
        <taxon>Bacillota</taxon>
        <taxon>Negativicutes</taxon>
        <taxon>Veillonellales</taxon>
        <taxon>Veillonellaceae</taxon>
        <taxon>Megasphaera</taxon>
    </lineage>
</organism>
<dbReference type="InterPro" id="IPR003741">
    <property type="entry name" value="LUD_dom"/>
</dbReference>
<dbReference type="SUPFAM" id="SSF100950">
    <property type="entry name" value="NagB/RpiA/CoA transferase-like"/>
    <property type="match status" value="1"/>
</dbReference>
<accession>U7UF90</accession>
<dbReference type="Gene3D" id="3.40.50.10420">
    <property type="entry name" value="NagB/RpiA/CoA transferase-like"/>
    <property type="match status" value="1"/>
</dbReference>
<dbReference type="EMBL" id="AWXA01000048">
    <property type="protein sequence ID" value="ERT58015.1"/>
    <property type="molecule type" value="Genomic_DNA"/>
</dbReference>
<dbReference type="AlphaFoldDB" id="U7UF90"/>
<dbReference type="OrthoDB" id="9794157at2"/>
<evidence type="ECO:0000259" key="1">
    <source>
        <dbReference type="Pfam" id="PF02589"/>
    </source>
</evidence>
<dbReference type="InterPro" id="IPR024185">
    <property type="entry name" value="FTHF_cligase-like_sf"/>
</dbReference>
<dbReference type="PANTHER" id="PTHR43682:SF1">
    <property type="entry name" value="LACTATE UTILIZATION PROTEIN C"/>
    <property type="match status" value="1"/>
</dbReference>
<evidence type="ECO:0000313" key="2">
    <source>
        <dbReference type="EMBL" id="ERT58015.1"/>
    </source>
</evidence>
<dbReference type="eggNOG" id="COG1556">
    <property type="taxonomic scope" value="Bacteria"/>
</dbReference>
<protein>
    <recommendedName>
        <fullName evidence="1">LUD domain-containing protein</fullName>
    </recommendedName>
</protein>
<dbReference type="STRING" id="1111454.HMPREF1250_0638"/>
<gene>
    <name evidence="2" type="ORF">HMPREF1250_0638</name>
</gene>
<feature type="domain" description="LUD" evidence="1">
    <location>
        <begin position="9"/>
        <end position="178"/>
    </location>
</feature>
<dbReference type="PATRIC" id="fig|1111454.3.peg.1755"/>
<name>U7UF90_9FIRM</name>